<dbReference type="Pfam" id="PF13298">
    <property type="entry name" value="LigD_N"/>
    <property type="match status" value="1"/>
</dbReference>
<reference evidence="25 26" key="1">
    <citation type="journal article" date="2016" name="Int. J. Syst. Evol. Microbiol.">
        <title>Agromyces aureus sp. nov., isolated from the rhizosphere of Salix caprea L. grown in a heavy-metal-contaminated soil.</title>
        <authorList>
            <person name="Corretto E."/>
            <person name="Antonielli L."/>
            <person name="Sessitsch A."/>
            <person name="Compant S."/>
            <person name="Gorfer M."/>
            <person name="Kuffner M."/>
            <person name="Brader G."/>
        </authorList>
    </citation>
    <scope>NUCLEOTIDE SEQUENCE [LARGE SCALE GENOMIC DNA]</scope>
    <source>
        <strain evidence="25 26">AR33</strain>
    </source>
</reference>
<evidence type="ECO:0000256" key="22">
    <source>
        <dbReference type="ARBA" id="ARBA00049990"/>
    </source>
</evidence>
<comment type="similarity">
    <text evidence="22">In the N-terminal section; belongs to the LigD polymerase family.</text>
</comment>
<dbReference type="GO" id="GO:0003887">
    <property type="term" value="F:DNA-directed DNA polymerase activity"/>
    <property type="evidence" value="ECO:0007669"/>
    <property type="project" value="UniProtKB-KW"/>
</dbReference>
<dbReference type="KEGG" id="agy:ATC03_01400"/>
<dbReference type="PANTHER" id="PTHR42705:SF2">
    <property type="entry name" value="BIFUNCTIONAL NON-HOMOLOGOUS END JOINING PROTEIN LIGD"/>
    <property type="match status" value="1"/>
</dbReference>
<keyword evidence="3 25" id="KW-0436">Ligase</keyword>
<keyword evidence="18" id="KW-0511">Multifunctional enzyme</keyword>
<dbReference type="Pfam" id="PF01068">
    <property type="entry name" value="DNA_ligase_A_M"/>
    <property type="match status" value="1"/>
</dbReference>
<keyword evidence="14" id="KW-0238">DNA-binding</keyword>
<evidence type="ECO:0000313" key="25">
    <source>
        <dbReference type="EMBL" id="ANJ25618.1"/>
    </source>
</evidence>
<keyword evidence="4" id="KW-0808">Transferase</keyword>
<dbReference type="InterPro" id="IPR014144">
    <property type="entry name" value="LigD_PE_domain"/>
</dbReference>
<dbReference type="SUPFAM" id="SSF50249">
    <property type="entry name" value="Nucleic acid-binding proteins"/>
    <property type="match status" value="1"/>
</dbReference>
<dbReference type="Gene3D" id="2.40.50.140">
    <property type="entry name" value="Nucleic acid-binding proteins"/>
    <property type="match status" value="1"/>
</dbReference>
<evidence type="ECO:0000259" key="24">
    <source>
        <dbReference type="PROSITE" id="PS50160"/>
    </source>
</evidence>
<keyword evidence="7" id="KW-0479">Metal-binding</keyword>
<dbReference type="InterPro" id="IPR014145">
    <property type="entry name" value="LigD_pol_dom"/>
</dbReference>
<evidence type="ECO:0000256" key="1">
    <source>
        <dbReference type="ARBA" id="ARBA00001936"/>
    </source>
</evidence>
<evidence type="ECO:0000256" key="18">
    <source>
        <dbReference type="ARBA" id="ARBA00023268"/>
    </source>
</evidence>
<dbReference type="OrthoDB" id="9802472at2"/>
<dbReference type="InterPro" id="IPR012309">
    <property type="entry name" value="DNA_ligase_ATP-dep_C"/>
</dbReference>
<evidence type="ECO:0000256" key="5">
    <source>
        <dbReference type="ARBA" id="ARBA00022695"/>
    </source>
</evidence>
<keyword evidence="15" id="KW-0233">DNA recombination</keyword>
<organism evidence="25 26">
    <name type="scientific">Agromyces aureus</name>
    <dbReference type="NCBI Taxonomy" id="453304"/>
    <lineage>
        <taxon>Bacteria</taxon>
        <taxon>Bacillati</taxon>
        <taxon>Actinomycetota</taxon>
        <taxon>Actinomycetes</taxon>
        <taxon>Micrococcales</taxon>
        <taxon>Microbacteriaceae</taxon>
        <taxon>Agromyces</taxon>
    </lineage>
</organism>
<dbReference type="GO" id="GO:0006281">
    <property type="term" value="P:DNA repair"/>
    <property type="evidence" value="ECO:0007669"/>
    <property type="project" value="UniProtKB-KW"/>
</dbReference>
<dbReference type="CDD" id="cd07906">
    <property type="entry name" value="Adenylation_DNA_ligase_LigD_LigC"/>
    <property type="match status" value="1"/>
</dbReference>
<sequence>MAEGARQLVEVDGRRLRLTNLDKVMYPETGMTKGEVIAYYAEIAPAMVPLVAGRPVTRLRWVHGVGTADAPERPFFEKTLDEHAPEWLRRGVIRHSDGDKPYPIAGDRASLVWLAQQASLEVHVPQWRFAADGQPANPDRIVFDLDPGEGMGLVECAEVARLVRALIGGMGLDAVPVTSGSKGIHLYAALDGRQTSEQVSDVARELARALESDHPGLIVSSMSKIVRGGRVLIDWSQNNGKKTTIAPYSLRGRARPTVAAPRTWEELDDPGLRHLEAHEVLERVASGIDPIASLADSGGGAGGGAGPLATYLSMRTTGVTPEPMPGSSWAAPGGGAPGSSALSFVIQEHHARRLHYDFRLERDGVLKSWAVPKGVPEDPGVNHLAVQTEDHPLEYGGFEGTIPGGEYGAGSVTIWDAGTYATEKWRDDEVIVDVQGRVGGPLGAVRLALIRTGGEGEKSTWLLHRMKDQRPGEVVATVGSRDGAGAPPRPAAGANPAGRGGSEASVSRPATPGAAEPITARPMLASPGTLGLVGAGDWALEYKWDGIRVLARTDGGGLRLVSRNGNDVTSRYPELAGLPGALRGDALVDGELVALDDDGRPSFELLQSRMNLTRTREIQRLATSAPVRLLLFDVLEIAGDDVTDAPYRERRRRLERLVRPGSGMPVEVPALATGSPADALAEARRLGLEGLVAKRPDSTYHPGTRSEQWLKLKLTRTQEVVIGGYRVGVGSRTGRIRSLLVGIPGEHGLEYAGRVGSGLRELESERLLARLDAAVRETSPFVDVPEADAVDAVWVEPQLVGEIELAEWTSTGVARHPRWRGLRPDKSPSEVVREA</sequence>
<dbReference type="PROSITE" id="PS50160">
    <property type="entry name" value="DNA_LIGASE_A3"/>
    <property type="match status" value="1"/>
</dbReference>
<dbReference type="CDD" id="cd04863">
    <property type="entry name" value="MtLigD_Pol_like"/>
    <property type="match status" value="1"/>
</dbReference>
<evidence type="ECO:0000256" key="23">
    <source>
        <dbReference type="SAM" id="MobiDB-lite"/>
    </source>
</evidence>
<comment type="similarity">
    <text evidence="21">In the C-terminal section; belongs to the ATP-dependent DNA ligase family.</text>
</comment>
<dbReference type="AlphaFoldDB" id="A0A191WBP4"/>
<dbReference type="Proteomes" id="UP000078437">
    <property type="component" value="Chromosome"/>
</dbReference>
<dbReference type="NCBIfam" id="TIGR02778">
    <property type="entry name" value="ligD_pol"/>
    <property type="match status" value="1"/>
</dbReference>
<feature type="compositionally biased region" description="Low complexity" evidence="23">
    <location>
        <begin position="483"/>
        <end position="497"/>
    </location>
</feature>
<comment type="cofactor">
    <cofactor evidence="1">
        <name>Mn(2+)</name>
        <dbReference type="ChEBI" id="CHEBI:29035"/>
    </cofactor>
</comment>
<evidence type="ECO:0000256" key="15">
    <source>
        <dbReference type="ARBA" id="ARBA00023172"/>
    </source>
</evidence>
<comment type="catalytic activity">
    <reaction evidence="20">
        <text>ATP + (deoxyribonucleotide)n-3'-hydroxyl + 5'-phospho-(deoxyribonucleotide)m = (deoxyribonucleotide)n+m + AMP + diphosphate.</text>
        <dbReference type="EC" id="6.5.1.1"/>
    </reaction>
</comment>
<dbReference type="EC" id="6.5.1.1" evidence="2"/>
<dbReference type="SUPFAM" id="SSF56091">
    <property type="entry name" value="DNA ligase/mRNA capping enzyme, catalytic domain"/>
    <property type="match status" value="1"/>
</dbReference>
<dbReference type="Pfam" id="PF21686">
    <property type="entry name" value="LigD_Prim-Pol"/>
    <property type="match status" value="1"/>
</dbReference>
<keyword evidence="16" id="KW-0234">DNA repair</keyword>
<evidence type="ECO:0000256" key="14">
    <source>
        <dbReference type="ARBA" id="ARBA00023125"/>
    </source>
</evidence>
<evidence type="ECO:0000313" key="26">
    <source>
        <dbReference type="Proteomes" id="UP000078437"/>
    </source>
</evidence>
<feature type="domain" description="ATP-dependent DNA ligase family profile" evidence="24">
    <location>
        <begin position="624"/>
        <end position="742"/>
    </location>
</feature>
<evidence type="ECO:0000256" key="13">
    <source>
        <dbReference type="ARBA" id="ARBA00022932"/>
    </source>
</evidence>
<dbReference type="RefSeq" id="WP_067872215.1">
    <property type="nucleotide sequence ID" value="NZ_CP013979.1"/>
</dbReference>
<evidence type="ECO:0000256" key="7">
    <source>
        <dbReference type="ARBA" id="ARBA00022723"/>
    </source>
</evidence>
<evidence type="ECO:0000256" key="20">
    <source>
        <dbReference type="ARBA" id="ARBA00034003"/>
    </source>
</evidence>
<name>A0A191WBP4_9MICO</name>
<dbReference type="PROSITE" id="PS00697">
    <property type="entry name" value="DNA_LIGASE_A1"/>
    <property type="match status" value="1"/>
</dbReference>
<dbReference type="Pfam" id="PF04679">
    <property type="entry name" value="DNA_ligase_A_C"/>
    <property type="match status" value="1"/>
</dbReference>
<dbReference type="PANTHER" id="PTHR42705">
    <property type="entry name" value="BIFUNCTIONAL NON-HOMOLOGOUS END JOINING PROTEIN LIGD"/>
    <property type="match status" value="1"/>
</dbReference>
<keyword evidence="6" id="KW-0540">Nuclease</keyword>
<evidence type="ECO:0000256" key="17">
    <source>
        <dbReference type="ARBA" id="ARBA00023211"/>
    </source>
</evidence>
<evidence type="ECO:0000256" key="21">
    <source>
        <dbReference type="ARBA" id="ARBA00049981"/>
    </source>
</evidence>
<dbReference type="InterPro" id="IPR012310">
    <property type="entry name" value="DNA_ligase_ATP-dep_cent"/>
</dbReference>
<dbReference type="InterPro" id="IPR016059">
    <property type="entry name" value="DNA_ligase_ATP-dep_CS"/>
</dbReference>
<protein>
    <recommendedName>
        <fullName evidence="2">DNA ligase (ATP)</fullName>
        <ecNumber evidence="2">6.5.1.1</ecNumber>
    </recommendedName>
    <alternativeName>
        <fullName evidence="19">NHEJ DNA polymerase</fullName>
    </alternativeName>
</protein>
<evidence type="ECO:0000256" key="9">
    <source>
        <dbReference type="ARBA" id="ARBA00022763"/>
    </source>
</evidence>
<keyword evidence="5" id="KW-0548">Nucleotidyltransferase</keyword>
<evidence type="ECO:0000256" key="19">
    <source>
        <dbReference type="ARBA" id="ARBA00029943"/>
    </source>
</evidence>
<keyword evidence="13" id="KW-0239">DNA-directed DNA polymerase</keyword>
<reference evidence="26" key="2">
    <citation type="submission" date="2016-01" db="EMBL/GenBank/DDBJ databases">
        <title>Complete genome sequence of Agromyces aureus AR33T and comparison with related organisms.</title>
        <authorList>
            <person name="Corretto E."/>
            <person name="Antonielli L."/>
            <person name="Sessitsch A."/>
            <person name="Brader G."/>
        </authorList>
    </citation>
    <scope>NUCLEOTIDE SEQUENCE [LARGE SCALE GENOMIC DNA]</scope>
    <source>
        <strain evidence="26">AR33</strain>
    </source>
</reference>
<dbReference type="GO" id="GO:0003910">
    <property type="term" value="F:DNA ligase (ATP) activity"/>
    <property type="evidence" value="ECO:0007669"/>
    <property type="project" value="UniProtKB-EC"/>
</dbReference>
<dbReference type="GO" id="GO:0006310">
    <property type="term" value="P:DNA recombination"/>
    <property type="evidence" value="ECO:0007669"/>
    <property type="project" value="UniProtKB-KW"/>
</dbReference>
<dbReference type="GO" id="GO:0046872">
    <property type="term" value="F:metal ion binding"/>
    <property type="evidence" value="ECO:0007669"/>
    <property type="project" value="UniProtKB-KW"/>
</dbReference>
<dbReference type="NCBIfam" id="TIGR02779">
    <property type="entry name" value="NHEJ_ligase_lig"/>
    <property type="match status" value="1"/>
</dbReference>
<feature type="region of interest" description="Disordered" evidence="23">
    <location>
        <begin position="477"/>
        <end position="521"/>
    </location>
</feature>
<dbReference type="GO" id="GO:0003677">
    <property type="term" value="F:DNA binding"/>
    <property type="evidence" value="ECO:0007669"/>
    <property type="project" value="UniProtKB-KW"/>
</dbReference>
<keyword evidence="17" id="KW-0464">Manganese</keyword>
<dbReference type="GO" id="GO:0005524">
    <property type="term" value="F:ATP binding"/>
    <property type="evidence" value="ECO:0007669"/>
    <property type="project" value="UniProtKB-KW"/>
</dbReference>
<dbReference type="NCBIfam" id="TIGR02777">
    <property type="entry name" value="LigD_PE_dom"/>
    <property type="match status" value="1"/>
</dbReference>
<keyword evidence="10" id="KW-0378">Hydrolase</keyword>
<dbReference type="CDD" id="cd07971">
    <property type="entry name" value="OBF_DNA_ligase_LigD"/>
    <property type="match status" value="1"/>
</dbReference>
<evidence type="ECO:0000256" key="6">
    <source>
        <dbReference type="ARBA" id="ARBA00022722"/>
    </source>
</evidence>
<dbReference type="InterPro" id="IPR012340">
    <property type="entry name" value="NA-bd_OB-fold"/>
</dbReference>
<evidence type="ECO:0000256" key="3">
    <source>
        <dbReference type="ARBA" id="ARBA00022598"/>
    </source>
</evidence>
<dbReference type="GO" id="GO:0004527">
    <property type="term" value="F:exonuclease activity"/>
    <property type="evidence" value="ECO:0007669"/>
    <property type="project" value="UniProtKB-KW"/>
</dbReference>
<keyword evidence="8" id="KW-0547">Nucleotide-binding</keyword>
<evidence type="ECO:0000256" key="11">
    <source>
        <dbReference type="ARBA" id="ARBA00022839"/>
    </source>
</evidence>
<dbReference type="InterPro" id="IPR052171">
    <property type="entry name" value="NHEJ_LigD"/>
</dbReference>
<keyword evidence="9" id="KW-0227">DNA damage</keyword>
<keyword evidence="11" id="KW-0269">Exonuclease</keyword>
<evidence type="ECO:0000256" key="4">
    <source>
        <dbReference type="ARBA" id="ARBA00022679"/>
    </source>
</evidence>
<dbReference type="InterPro" id="IPR033649">
    <property type="entry name" value="MtLigD_Pol-like"/>
</dbReference>
<keyword evidence="12" id="KW-0067">ATP-binding</keyword>
<dbReference type="Gene3D" id="3.90.920.10">
    <property type="entry name" value="DNA primase, PRIM domain"/>
    <property type="match status" value="1"/>
</dbReference>
<accession>A0A191WBP4</accession>
<dbReference type="Gene3D" id="3.30.470.30">
    <property type="entry name" value="DNA ligase/mRNA capping enzyme"/>
    <property type="match status" value="1"/>
</dbReference>
<dbReference type="STRING" id="453304.ATC03_01400"/>
<dbReference type="InterPro" id="IPR014146">
    <property type="entry name" value="LigD_ligase_dom"/>
</dbReference>
<dbReference type="NCBIfam" id="NF007210">
    <property type="entry name" value="PRK09632.1"/>
    <property type="match status" value="1"/>
</dbReference>
<evidence type="ECO:0000256" key="2">
    <source>
        <dbReference type="ARBA" id="ARBA00012727"/>
    </source>
</evidence>
<dbReference type="EMBL" id="CP013979">
    <property type="protein sequence ID" value="ANJ25618.1"/>
    <property type="molecule type" value="Genomic_DNA"/>
</dbReference>
<proteinExistence type="inferred from homology"/>
<dbReference type="Gene3D" id="3.30.1490.70">
    <property type="match status" value="1"/>
</dbReference>
<evidence type="ECO:0000256" key="16">
    <source>
        <dbReference type="ARBA" id="ARBA00023204"/>
    </source>
</evidence>
<evidence type="ECO:0000256" key="10">
    <source>
        <dbReference type="ARBA" id="ARBA00022801"/>
    </source>
</evidence>
<gene>
    <name evidence="25" type="ORF">ATC03_01400</name>
</gene>
<evidence type="ECO:0000256" key="8">
    <source>
        <dbReference type="ARBA" id="ARBA00022741"/>
    </source>
</evidence>
<evidence type="ECO:0000256" key="12">
    <source>
        <dbReference type="ARBA" id="ARBA00022840"/>
    </source>
</evidence>
<keyword evidence="26" id="KW-1185">Reference proteome</keyword>